<evidence type="ECO:0000313" key="5">
    <source>
        <dbReference type="Proteomes" id="UP000176101"/>
    </source>
</evidence>
<comment type="caution">
    <text evidence="4">The sequence shown here is derived from an EMBL/GenBank/DDBJ whole genome shotgun (WGS) entry which is preliminary data.</text>
</comment>
<sequence>MPRRFRAGRLLTACALALATTALVGPAGADPADPADPPASTGSPPASDYFSTVDIENRATVGAPTVGDNKNHGDLWPNCWSDDDNVYTAYGDGVGYDDTYHDIGVARISGMPGNLEGAQLAEGDEVGKVWNADHTRKPTGMACADGDLYLAVQDLATDFNDAPSATIAKSTDKGKTWTFDKSKPMFDNGVFTTVMFLDYGKDYANAPDDEYLYAYGLDHNWRDSFNDRVQDPQDVYLARVPKDAALERSAWQFVSGYDEAGKPTWSGDAADRKAVLHDDRHIYQDVFTDGRVENTTVLSQGGVVYNKGLDRYIYTSWTEYTYEFYEAPNPWGPWRHFKTKDFGGYPWTPDKHGGYATTIPSKYISADGRSMWLQSNVCPCGGGFPPEEHHAYTFSLRQMQLEPHRETTPGNTADPRRNLAREDGATGVERATHYGNTDYYNDGDKRQSEDDWNDERKDASWWGYTWPRQYTMDSVAYTTGKMYDDGGWFKDLRVQVRKDHEWVDVSGLRITPDYPSDGSAGPHKTYELSFDATSGDGVRVIGAPGGSRTFTSLGELEVYYAGE</sequence>
<dbReference type="STRING" id="1075402.AN216_08720"/>
<feature type="compositionally biased region" description="Basic and acidic residues" evidence="1">
    <location>
        <begin position="442"/>
        <end position="453"/>
    </location>
</feature>
<dbReference type="EMBL" id="LJGU01000114">
    <property type="protein sequence ID" value="OEV04268.1"/>
    <property type="molecule type" value="Genomic_DNA"/>
</dbReference>
<feature type="region of interest" description="Disordered" evidence="1">
    <location>
        <begin position="27"/>
        <end position="50"/>
    </location>
</feature>
<dbReference type="InterPro" id="IPR025442">
    <property type="entry name" value="DUF4185"/>
</dbReference>
<protein>
    <submittedName>
        <fullName evidence="4">Beta-lactamase</fullName>
    </submittedName>
</protein>
<feature type="chain" id="PRO_5009196592" evidence="2">
    <location>
        <begin position="30"/>
        <end position="563"/>
    </location>
</feature>
<feature type="domain" description="DUF4185" evidence="3">
    <location>
        <begin position="118"/>
        <end position="340"/>
    </location>
</feature>
<dbReference type="Pfam" id="PF13810">
    <property type="entry name" value="DUF4185"/>
    <property type="match status" value="1"/>
</dbReference>
<reference evidence="4 5" key="1">
    <citation type="journal article" date="2016" name="Front. Microbiol.">
        <title>Comparative Genomics Analysis of Streptomyces Species Reveals Their Adaptation to the Marine Environment and Their Diversity at the Genomic Level.</title>
        <authorList>
            <person name="Tian X."/>
            <person name="Zhang Z."/>
            <person name="Yang T."/>
            <person name="Chen M."/>
            <person name="Li J."/>
            <person name="Chen F."/>
            <person name="Yang J."/>
            <person name="Li W."/>
            <person name="Zhang B."/>
            <person name="Zhang Z."/>
            <person name="Wu J."/>
            <person name="Zhang C."/>
            <person name="Long L."/>
            <person name="Xiao J."/>
        </authorList>
    </citation>
    <scope>NUCLEOTIDE SEQUENCE [LARGE SCALE GENOMIC DNA]</scope>
    <source>
        <strain evidence="4 5">SCSIO 02100</strain>
    </source>
</reference>
<dbReference type="RefSeq" id="WP_070196014.1">
    <property type="nucleotide sequence ID" value="NZ_LJGU01000114.1"/>
</dbReference>
<name>A0A1E7KJX0_9ACTN</name>
<dbReference type="AlphaFoldDB" id="A0A1E7KJX0"/>
<evidence type="ECO:0000259" key="3">
    <source>
        <dbReference type="Pfam" id="PF13810"/>
    </source>
</evidence>
<organism evidence="4 5">
    <name type="scientific">Streptomyces oceani</name>
    <dbReference type="NCBI Taxonomy" id="1075402"/>
    <lineage>
        <taxon>Bacteria</taxon>
        <taxon>Bacillati</taxon>
        <taxon>Actinomycetota</taxon>
        <taxon>Actinomycetes</taxon>
        <taxon>Kitasatosporales</taxon>
        <taxon>Streptomycetaceae</taxon>
        <taxon>Streptomyces</taxon>
    </lineage>
</organism>
<keyword evidence="2" id="KW-0732">Signal</keyword>
<accession>A0A1E7KJX0</accession>
<dbReference type="OrthoDB" id="3795970at2"/>
<feature type="signal peptide" evidence="2">
    <location>
        <begin position="1"/>
        <end position="29"/>
    </location>
</feature>
<feature type="compositionally biased region" description="Low complexity" evidence="1">
    <location>
        <begin position="27"/>
        <end position="48"/>
    </location>
</feature>
<evidence type="ECO:0000256" key="2">
    <source>
        <dbReference type="SAM" id="SignalP"/>
    </source>
</evidence>
<evidence type="ECO:0000256" key="1">
    <source>
        <dbReference type="SAM" id="MobiDB-lite"/>
    </source>
</evidence>
<dbReference type="Proteomes" id="UP000176101">
    <property type="component" value="Unassembled WGS sequence"/>
</dbReference>
<proteinExistence type="predicted"/>
<keyword evidence="5" id="KW-1185">Reference proteome</keyword>
<dbReference type="Gene3D" id="2.60.120.260">
    <property type="entry name" value="Galactose-binding domain-like"/>
    <property type="match status" value="1"/>
</dbReference>
<dbReference type="PATRIC" id="fig|1075402.3.peg.4558"/>
<gene>
    <name evidence="4" type="ORF">AN216_08720</name>
</gene>
<evidence type="ECO:0000313" key="4">
    <source>
        <dbReference type="EMBL" id="OEV04268.1"/>
    </source>
</evidence>
<feature type="region of interest" description="Disordered" evidence="1">
    <location>
        <begin position="426"/>
        <end position="453"/>
    </location>
</feature>